<proteinExistence type="predicted"/>
<protein>
    <submittedName>
        <fullName evidence="2">Uncharacterized protein</fullName>
    </submittedName>
</protein>
<evidence type="ECO:0000313" key="3">
    <source>
        <dbReference type="Proteomes" id="UP000276133"/>
    </source>
</evidence>
<gene>
    <name evidence="2" type="ORF">BpHYR1_036050</name>
</gene>
<sequence length="189" mass="22056">MIITKFIIKNIIFKYRQIVLYNLFNILLNVLLSSNKFRNFFQKKLNKNLHILNVVVFIEINNNNNNNMNNWDGCIIENSCLSFYVTYYVTKRIVLMSTCSRKDFFVVTPRPGFKILNTEKCNVSYELTILLILSLNKKIKTSKQNQAVPTLTSEIHSSSPCPSSKEFSEFKTKNEDLLISHKFKNGHET</sequence>
<keyword evidence="1" id="KW-0812">Transmembrane</keyword>
<accession>A0A3M7RYY1</accession>
<keyword evidence="1" id="KW-0472">Membrane</keyword>
<dbReference type="EMBL" id="REGN01002344">
    <property type="protein sequence ID" value="RNA28764.1"/>
    <property type="molecule type" value="Genomic_DNA"/>
</dbReference>
<feature type="transmembrane region" description="Helical" evidence="1">
    <location>
        <begin position="18"/>
        <end position="37"/>
    </location>
</feature>
<keyword evidence="1" id="KW-1133">Transmembrane helix</keyword>
<dbReference type="AlphaFoldDB" id="A0A3M7RYY1"/>
<dbReference type="Proteomes" id="UP000276133">
    <property type="component" value="Unassembled WGS sequence"/>
</dbReference>
<comment type="caution">
    <text evidence="2">The sequence shown here is derived from an EMBL/GenBank/DDBJ whole genome shotgun (WGS) entry which is preliminary data.</text>
</comment>
<evidence type="ECO:0000256" key="1">
    <source>
        <dbReference type="SAM" id="Phobius"/>
    </source>
</evidence>
<name>A0A3M7RYY1_BRAPC</name>
<keyword evidence="3" id="KW-1185">Reference proteome</keyword>
<evidence type="ECO:0000313" key="2">
    <source>
        <dbReference type="EMBL" id="RNA28764.1"/>
    </source>
</evidence>
<organism evidence="2 3">
    <name type="scientific">Brachionus plicatilis</name>
    <name type="common">Marine rotifer</name>
    <name type="synonym">Brachionus muelleri</name>
    <dbReference type="NCBI Taxonomy" id="10195"/>
    <lineage>
        <taxon>Eukaryota</taxon>
        <taxon>Metazoa</taxon>
        <taxon>Spiralia</taxon>
        <taxon>Gnathifera</taxon>
        <taxon>Rotifera</taxon>
        <taxon>Eurotatoria</taxon>
        <taxon>Monogononta</taxon>
        <taxon>Pseudotrocha</taxon>
        <taxon>Ploima</taxon>
        <taxon>Brachionidae</taxon>
        <taxon>Brachionus</taxon>
    </lineage>
</organism>
<reference evidence="2 3" key="1">
    <citation type="journal article" date="2018" name="Sci. Rep.">
        <title>Genomic signatures of local adaptation to the degree of environmental predictability in rotifers.</title>
        <authorList>
            <person name="Franch-Gras L."/>
            <person name="Hahn C."/>
            <person name="Garcia-Roger E.M."/>
            <person name="Carmona M.J."/>
            <person name="Serra M."/>
            <person name="Gomez A."/>
        </authorList>
    </citation>
    <scope>NUCLEOTIDE SEQUENCE [LARGE SCALE GENOMIC DNA]</scope>
    <source>
        <strain evidence="2">HYR1</strain>
    </source>
</reference>